<reference evidence="1 2" key="1">
    <citation type="submission" date="2014-08" db="EMBL/GenBank/DDBJ databases">
        <title>Methylacidiphilum kamchatkense strain Kam1 draft genome sequence.</title>
        <authorList>
            <person name="Birkeland N.-K."/>
            <person name="Erikstad H.A."/>
        </authorList>
    </citation>
    <scope>NUCLEOTIDE SEQUENCE [LARGE SCALE GENOMIC DNA]</scope>
    <source>
        <strain evidence="1 2">Kam1</strain>
    </source>
</reference>
<gene>
    <name evidence="1" type="ORF">A946_11795</name>
</gene>
<keyword evidence="2" id="KW-1185">Reference proteome</keyword>
<sequence>FFVLSGYSFTSFDGTALLGQSPIAESSGSITISGPSSGTFSFVIGDFVESSGSITTSGNLILPGGTNTQWGTGNSSNLASGVLTNNGTLGFTASSLTGGADTGSLVNNGTILAPGGNLYISVGGSITNNPGATITGITSTGNFNVTLNAGVLGLPGNGIGGGINNMGTISGFNNVILLASNVNNLGPYPLGSISNTGTINITDAHGVSAGSLLDIASRTGSVYLNGVVNIADPKGVASAEFATRLSGGNFVMNANVTAVNASYDVGNLTGSGVLTASRVLLDITGNVRNVVSSTNPLLNGFTIANGPFGSTAITINADGNAPQIINLHVNGNAVINSGDTSTFVNSVSLPAKGLTNAVPNAGGNLLVNATGNLTVNPGIAAHHDLSRDILGLSAFVFPGGVALKAGGVMTVNASIDNGYTAVAGPNFQGVFLSAPSIFVNGPFVTDGNTIVHASGPISAAVYVASPVSPFFPSVYTAV</sequence>
<proteinExistence type="predicted"/>
<accession>A0ABR4ZVC9</accession>
<dbReference type="Proteomes" id="UP000031594">
    <property type="component" value="Unassembled WGS sequence"/>
</dbReference>
<dbReference type="EMBL" id="JQNX01000025">
    <property type="protein sequence ID" value="KIE57706.1"/>
    <property type="molecule type" value="Genomic_DNA"/>
</dbReference>
<dbReference type="RefSeq" id="WP_039722344.1">
    <property type="nucleotide sequence ID" value="NZ_JQNX01000025.1"/>
</dbReference>
<name>A0ABR4ZVC9_9BACT</name>
<protein>
    <recommendedName>
        <fullName evidence="3">Autotransporter-associated beta strand protein</fullName>
    </recommendedName>
</protein>
<feature type="non-terminal residue" evidence="1">
    <location>
        <position position="1"/>
    </location>
</feature>
<evidence type="ECO:0000313" key="1">
    <source>
        <dbReference type="EMBL" id="KIE57706.1"/>
    </source>
</evidence>
<organism evidence="1 2">
    <name type="scientific">Methylacidiphilum kamchatkense Kam1</name>
    <dbReference type="NCBI Taxonomy" id="1202785"/>
    <lineage>
        <taxon>Bacteria</taxon>
        <taxon>Pseudomonadati</taxon>
        <taxon>Verrucomicrobiota</taxon>
        <taxon>Methylacidiphilae</taxon>
        <taxon>Methylacidiphilales</taxon>
        <taxon>Methylacidiphilaceae</taxon>
        <taxon>Methylacidiphilum (ex Ratnadevi et al. 2023)</taxon>
    </lineage>
</organism>
<evidence type="ECO:0008006" key="3">
    <source>
        <dbReference type="Google" id="ProtNLM"/>
    </source>
</evidence>
<feature type="non-terminal residue" evidence="1">
    <location>
        <position position="478"/>
    </location>
</feature>
<comment type="caution">
    <text evidence="1">The sequence shown here is derived from an EMBL/GenBank/DDBJ whole genome shotgun (WGS) entry which is preliminary data.</text>
</comment>
<evidence type="ECO:0000313" key="2">
    <source>
        <dbReference type="Proteomes" id="UP000031594"/>
    </source>
</evidence>